<dbReference type="RefSeq" id="WP_201632718.1">
    <property type="nucleotide sequence ID" value="NZ_CP068046.1"/>
</dbReference>
<dbReference type="Pfam" id="PF16233">
    <property type="entry name" value="DUF4893"/>
    <property type="match status" value="1"/>
</dbReference>
<proteinExistence type="predicted"/>
<evidence type="ECO:0000313" key="2">
    <source>
        <dbReference type="EMBL" id="QQR39124.1"/>
    </source>
</evidence>
<accession>A0ABX7C4F4</accession>
<feature type="chain" id="PRO_5046798169" evidence="1">
    <location>
        <begin position="26"/>
        <end position="197"/>
    </location>
</feature>
<organism evidence="2 3">
    <name type="scientific">Devosia rhizoryzae</name>
    <dbReference type="NCBI Taxonomy" id="2774137"/>
    <lineage>
        <taxon>Bacteria</taxon>
        <taxon>Pseudomonadati</taxon>
        <taxon>Pseudomonadota</taxon>
        <taxon>Alphaproteobacteria</taxon>
        <taxon>Hyphomicrobiales</taxon>
        <taxon>Devosiaceae</taxon>
        <taxon>Devosia</taxon>
    </lineage>
</organism>
<dbReference type="Proteomes" id="UP000595857">
    <property type="component" value="Chromosome"/>
</dbReference>
<gene>
    <name evidence="2" type="ORF">JI748_15540</name>
</gene>
<protein>
    <submittedName>
        <fullName evidence="2">DUF4893 domain-containing protein</fullName>
    </submittedName>
</protein>
<keyword evidence="3" id="KW-1185">Reference proteome</keyword>
<keyword evidence="1" id="KW-0732">Signal</keyword>
<evidence type="ECO:0000256" key="1">
    <source>
        <dbReference type="SAM" id="SignalP"/>
    </source>
</evidence>
<sequence>MPFYASRLPTLAAAAFLSLPVLAPAACTVPDGVDLSTADAERMENYETSRVRGLAEAMLGTIEKERAAVAAVFSPDTEEFGAIPDGTYQCRTLKLGGLLPLTVYGYFDCDVSGDGSRIEKVSGSQRFTGTLTPSDGGLFYQGAIHYNNDPARAYGDDPEFDQVGCLVKLAGQEVYRLELPYPIHESTFDVIELRRSR</sequence>
<evidence type="ECO:0000313" key="3">
    <source>
        <dbReference type="Proteomes" id="UP000595857"/>
    </source>
</evidence>
<name>A0ABX7C4F4_9HYPH</name>
<dbReference type="InterPro" id="IPR032609">
    <property type="entry name" value="DUF4893"/>
</dbReference>
<feature type="signal peptide" evidence="1">
    <location>
        <begin position="1"/>
        <end position="25"/>
    </location>
</feature>
<dbReference type="EMBL" id="CP068046">
    <property type="protein sequence ID" value="QQR39124.1"/>
    <property type="molecule type" value="Genomic_DNA"/>
</dbReference>
<reference evidence="2 3" key="1">
    <citation type="submission" date="2021-01" db="EMBL/GenBank/DDBJ databases">
        <title>Genome seq and assembly of Devosia sp. LEGU1.</title>
        <authorList>
            <person name="Chhetri G."/>
        </authorList>
    </citation>
    <scope>NUCLEOTIDE SEQUENCE [LARGE SCALE GENOMIC DNA]</scope>
    <source>
        <strain evidence="2 3">LEGU1</strain>
    </source>
</reference>